<proteinExistence type="predicted"/>
<dbReference type="EMBL" id="CP001810">
    <property type="protein sequence ID" value="ADL33144.1"/>
    <property type="molecule type" value="Genomic_DNA"/>
</dbReference>
<accession>E0RZE7</accession>
<dbReference type="Proteomes" id="UP000001299">
    <property type="component" value="Chromosome 1"/>
</dbReference>
<evidence type="ECO:0000259" key="1">
    <source>
        <dbReference type="Pfam" id="PF16363"/>
    </source>
</evidence>
<dbReference type="RefSeq" id="WP_013279801.1">
    <property type="nucleotide sequence ID" value="NC_014387.1"/>
</dbReference>
<name>E0RZE7_BUTPB</name>
<dbReference type="AlphaFoldDB" id="E0RZE7"/>
<organism evidence="2 3">
    <name type="scientific">Butyrivibrio proteoclasticus (strain ATCC 51982 / DSM 14932 / B316)</name>
    <name type="common">Clostridium proteoclasticum</name>
    <dbReference type="NCBI Taxonomy" id="515622"/>
    <lineage>
        <taxon>Bacteria</taxon>
        <taxon>Bacillati</taxon>
        <taxon>Bacillota</taxon>
        <taxon>Clostridia</taxon>
        <taxon>Lachnospirales</taxon>
        <taxon>Lachnospiraceae</taxon>
        <taxon>Butyrivibrio</taxon>
    </lineage>
</organism>
<reference evidence="2 3" key="1">
    <citation type="journal article" date="2010" name="PLoS ONE">
        <title>The glycobiome of the rumen bacterium Butyrivibrio proteoclasticus B316(T) highlights adaptation to a polysaccharide-rich environment.</title>
        <authorList>
            <person name="Kelly W.J."/>
            <person name="Leahy S.C."/>
            <person name="Altermann E."/>
            <person name="Yeoman C.J."/>
            <person name="Dunne J.C."/>
            <person name="Kong Z."/>
            <person name="Pacheco D.M."/>
            <person name="Li D."/>
            <person name="Noel S.J."/>
            <person name="Moon C.D."/>
            <person name="Cookson A.L."/>
            <person name="Attwood G.T."/>
        </authorList>
    </citation>
    <scope>NUCLEOTIDE SEQUENCE [LARGE SCALE GENOMIC DNA]</scope>
    <source>
        <strain evidence="3">ATCC 51982 / DSM 14932 / B316</strain>
    </source>
</reference>
<evidence type="ECO:0000313" key="2">
    <source>
        <dbReference type="EMBL" id="ADL33144.1"/>
    </source>
</evidence>
<dbReference type="eggNOG" id="COG0451">
    <property type="taxonomic scope" value="Bacteria"/>
</dbReference>
<dbReference type="PANTHER" id="PTHR43000">
    <property type="entry name" value="DTDP-D-GLUCOSE 4,6-DEHYDRATASE-RELATED"/>
    <property type="match status" value="1"/>
</dbReference>
<dbReference type="Gene3D" id="3.40.50.720">
    <property type="entry name" value="NAD(P)-binding Rossmann-like Domain"/>
    <property type="match status" value="1"/>
</dbReference>
<evidence type="ECO:0000313" key="3">
    <source>
        <dbReference type="Proteomes" id="UP000001299"/>
    </source>
</evidence>
<dbReference type="STRING" id="515622.bpr_I0396"/>
<dbReference type="Pfam" id="PF16363">
    <property type="entry name" value="GDP_Man_Dehyd"/>
    <property type="match status" value="1"/>
</dbReference>
<gene>
    <name evidence="2" type="ordered locus">bpr_I0396</name>
</gene>
<dbReference type="SUPFAM" id="SSF51735">
    <property type="entry name" value="NAD(P)-binding Rossmann-fold domains"/>
    <property type="match status" value="1"/>
</dbReference>
<sequence length="329" mass="37536">MEKIIITGISGFVGHHFLQYLYDIRKEMDVLGLDISMPLYNTDKYGDILQISIQKVDLLDVNSVERIIQEYKPDYLLHLASFSSVAYSWEHPTESFMNNTNIFLNVVNAVAKYVPTCRILSVGSSEEYGNVGKDDIPIKERQRLIPTSPYGVARVSQEMLSKLFVDSFGLDIILTRSFNHIGPWQDERFAIPSFVRKILDIKDRGLLKGTIVTGDISVIRDFIDVRDVVRAYWLLLQRGTKGEIYNICSGKGRSLESVIESIATHLDLQIECSIDAKLVRPNENPIIIGANYRIYDSVGWKPEIPFDKTIDDIINEMVVRNKRWGTLVE</sequence>
<protein>
    <submittedName>
        <fullName evidence="2">NAD-dependent epimerase/dehydratase</fullName>
    </submittedName>
</protein>
<feature type="domain" description="NAD(P)-binding" evidence="1">
    <location>
        <begin position="5"/>
        <end position="312"/>
    </location>
</feature>
<dbReference type="Gene3D" id="3.90.25.10">
    <property type="entry name" value="UDP-galactose 4-epimerase, domain 1"/>
    <property type="match status" value="1"/>
</dbReference>
<dbReference type="InterPro" id="IPR016040">
    <property type="entry name" value="NAD(P)-bd_dom"/>
</dbReference>
<dbReference type="InterPro" id="IPR036291">
    <property type="entry name" value="NAD(P)-bd_dom_sf"/>
</dbReference>
<dbReference type="HOGENOM" id="CLU_007383_1_7_9"/>
<keyword evidence="3" id="KW-1185">Reference proteome</keyword>
<dbReference type="KEGG" id="bpb:bpr_I0396"/>